<name>A0A0F9VY29_9ZZZZ</name>
<dbReference type="GO" id="GO:0016798">
    <property type="term" value="F:hydrolase activity, acting on glycosyl bonds"/>
    <property type="evidence" value="ECO:0007669"/>
    <property type="project" value="UniProtKB-KW"/>
</dbReference>
<feature type="domain" description="Mannosyl-glycoprotein endo-beta-N-acetylglucosamidase-like" evidence="11">
    <location>
        <begin position="203"/>
        <end position="362"/>
    </location>
</feature>
<dbReference type="GO" id="GO:0044780">
    <property type="term" value="P:bacterial-type flagellum assembly"/>
    <property type="evidence" value="ECO:0007669"/>
    <property type="project" value="InterPro"/>
</dbReference>
<evidence type="ECO:0000256" key="5">
    <source>
        <dbReference type="ARBA" id="ARBA00013433"/>
    </source>
</evidence>
<dbReference type="EMBL" id="LAZR01000006">
    <property type="protein sequence ID" value="KKO09931.1"/>
    <property type="molecule type" value="Genomic_DNA"/>
</dbReference>
<reference evidence="12" key="1">
    <citation type="journal article" date="2015" name="Nature">
        <title>Complex archaea that bridge the gap between prokaryotes and eukaryotes.</title>
        <authorList>
            <person name="Spang A."/>
            <person name="Saw J.H."/>
            <person name="Jorgensen S.L."/>
            <person name="Zaremba-Niedzwiedzka K."/>
            <person name="Martijn J."/>
            <person name="Lind A.E."/>
            <person name="van Eijk R."/>
            <person name="Schleper C."/>
            <person name="Guy L."/>
            <person name="Ettema T.J."/>
        </authorList>
    </citation>
    <scope>NUCLEOTIDE SEQUENCE</scope>
</reference>
<keyword evidence="7" id="KW-0378">Hydrolase</keyword>
<dbReference type="PANTHER" id="PTHR33308:SF9">
    <property type="entry name" value="PEPTIDOGLYCAN HYDROLASE FLGJ"/>
    <property type="match status" value="1"/>
</dbReference>
<accession>A0A0F9VY29</accession>
<dbReference type="AlphaFoldDB" id="A0A0F9VY29"/>
<dbReference type="GO" id="GO:0071555">
    <property type="term" value="P:cell wall organization"/>
    <property type="evidence" value="ECO:0007669"/>
    <property type="project" value="UniProtKB-KW"/>
</dbReference>
<evidence type="ECO:0000256" key="1">
    <source>
        <dbReference type="ARBA" id="ARBA00002954"/>
    </source>
</evidence>
<dbReference type="Pfam" id="PF10135">
    <property type="entry name" value="Rod-binding"/>
    <property type="match status" value="1"/>
</dbReference>
<protein>
    <recommendedName>
        <fullName evidence="5">Peptidoglycan hydrolase FlgJ</fullName>
    </recommendedName>
    <alternativeName>
        <fullName evidence="10">Muramidase FlgJ</fullName>
    </alternativeName>
</protein>
<comment type="similarity">
    <text evidence="3">In the N-terminal section; belongs to the FlgJ family.</text>
</comment>
<dbReference type="SMART" id="SM00047">
    <property type="entry name" value="LYZ2"/>
    <property type="match status" value="1"/>
</dbReference>
<gene>
    <name evidence="12" type="ORF">LCGC14_0034330</name>
</gene>
<evidence type="ECO:0000256" key="9">
    <source>
        <dbReference type="ARBA" id="ARBA00023316"/>
    </source>
</evidence>
<dbReference type="InterPro" id="IPR051056">
    <property type="entry name" value="Glycosyl_Hydrolase_73"/>
</dbReference>
<evidence type="ECO:0000313" key="12">
    <source>
        <dbReference type="EMBL" id="KKO09931.1"/>
    </source>
</evidence>
<evidence type="ECO:0000256" key="6">
    <source>
        <dbReference type="ARBA" id="ARBA00022764"/>
    </source>
</evidence>
<evidence type="ECO:0000256" key="10">
    <source>
        <dbReference type="ARBA" id="ARBA00030835"/>
    </source>
</evidence>
<evidence type="ECO:0000256" key="7">
    <source>
        <dbReference type="ARBA" id="ARBA00022801"/>
    </source>
</evidence>
<comment type="caution">
    <text evidence="12">The sequence shown here is derived from an EMBL/GenBank/DDBJ whole genome shotgun (WGS) entry which is preliminary data.</text>
</comment>
<evidence type="ECO:0000256" key="3">
    <source>
        <dbReference type="ARBA" id="ARBA00006880"/>
    </source>
</evidence>
<dbReference type="GO" id="GO:0042597">
    <property type="term" value="C:periplasmic space"/>
    <property type="evidence" value="ECO:0007669"/>
    <property type="project" value="UniProtKB-SubCell"/>
</dbReference>
<dbReference type="GO" id="GO:0004040">
    <property type="term" value="F:amidase activity"/>
    <property type="evidence" value="ECO:0007669"/>
    <property type="project" value="InterPro"/>
</dbReference>
<organism evidence="12">
    <name type="scientific">marine sediment metagenome</name>
    <dbReference type="NCBI Taxonomy" id="412755"/>
    <lineage>
        <taxon>unclassified sequences</taxon>
        <taxon>metagenomes</taxon>
        <taxon>ecological metagenomes</taxon>
    </lineage>
</organism>
<dbReference type="InterPro" id="IPR002901">
    <property type="entry name" value="MGlyc_endo_b_GlcNAc-like_dom"/>
</dbReference>
<proteinExistence type="inferred from homology"/>
<comment type="similarity">
    <text evidence="4">In the C-terminal section; belongs to the glycosyl hydrolase 73 family.</text>
</comment>
<comment type="function">
    <text evidence="1">Flagellum-specific muramidase which hydrolyzes the peptidoglycan layer to assemble the rod structure in the periplasmic space.</text>
</comment>
<dbReference type="InterPro" id="IPR019301">
    <property type="entry name" value="Flagellar_prot_FlgJ_N"/>
</dbReference>
<dbReference type="Gene3D" id="1.10.530.10">
    <property type="match status" value="1"/>
</dbReference>
<dbReference type="GO" id="GO:0071973">
    <property type="term" value="P:bacterial-type flagellum-dependent cell motility"/>
    <property type="evidence" value="ECO:0007669"/>
    <property type="project" value="TreeGrafter"/>
</dbReference>
<dbReference type="Pfam" id="PF01832">
    <property type="entry name" value="Glucosaminidase"/>
    <property type="match status" value="1"/>
</dbReference>
<evidence type="ECO:0000256" key="2">
    <source>
        <dbReference type="ARBA" id="ARBA00004418"/>
    </source>
</evidence>
<evidence type="ECO:0000259" key="11">
    <source>
        <dbReference type="SMART" id="SM00047"/>
    </source>
</evidence>
<evidence type="ECO:0000256" key="4">
    <source>
        <dbReference type="ARBA" id="ARBA00007974"/>
    </source>
</evidence>
<evidence type="ECO:0000256" key="8">
    <source>
        <dbReference type="ARBA" id="ARBA00023295"/>
    </source>
</evidence>
<comment type="subcellular location">
    <subcellularLocation>
        <location evidence="2">Periplasm</location>
    </subcellularLocation>
</comment>
<dbReference type="PANTHER" id="PTHR33308">
    <property type="entry name" value="PEPTIDOGLYCAN HYDROLASE FLGJ"/>
    <property type="match status" value="1"/>
</dbReference>
<keyword evidence="8" id="KW-0326">Glycosidase</keyword>
<sequence>MNVNSSNMSYTDLNAMSQLKAGSEANSPENMRRVAEQFESLFMNMMIKSMRDANASFGEDNPLNTPQTKMYQDMYDSQMAVHLSEKQGVGLADVMLRQLSPNKDVSSTRTIGAADTVATAPTTLAADATPGTDQSALLARRRLAVSLSYSAQAGAVVLPGTPATKEASASWQPMRSLQGIARPVTQTAMPVAPHTASLEAGTPMRAANARFDSPEEFAAAMLPMAEKAAKRLGVDPHYLVAQAALETGWGKSIIKQKDGVSSHNLFGIKTHGVWEGESASVMTSEYRDGVKGTEKATFRSYGSFEQSFDDYVSFLENNGRYEKALGQTQNPDVFFRELQKAGYATDPHYARKVSQIAQRLLSDAPVRTQTDNAASEGRA</sequence>
<dbReference type="InterPro" id="IPR013377">
    <property type="entry name" value="FlgJ"/>
</dbReference>
<dbReference type="InterPro" id="IPR023346">
    <property type="entry name" value="Lysozyme-like_dom_sf"/>
</dbReference>
<dbReference type="NCBIfam" id="TIGR02541">
    <property type="entry name" value="flagell_FlgJ"/>
    <property type="match status" value="1"/>
</dbReference>
<dbReference type="Gene3D" id="2.10.70.40">
    <property type="entry name" value="peptidoglycan hydrolase"/>
    <property type="match status" value="1"/>
</dbReference>
<dbReference type="SUPFAM" id="SSF53955">
    <property type="entry name" value="Lysozyme-like"/>
    <property type="match status" value="1"/>
</dbReference>
<keyword evidence="6" id="KW-0574">Periplasm</keyword>
<keyword evidence="9" id="KW-0961">Cell wall biogenesis/degradation</keyword>